<evidence type="ECO:0000259" key="2">
    <source>
        <dbReference type="Pfam" id="PF13791"/>
    </source>
</evidence>
<evidence type="ECO:0000313" key="5">
    <source>
        <dbReference type="Proteomes" id="UP000518605"/>
    </source>
</evidence>
<keyword evidence="1" id="KW-0472">Membrane</keyword>
<comment type="caution">
    <text evidence="4">The sequence shown here is derived from an EMBL/GenBank/DDBJ whole genome shotgun (WGS) entry which is preliminary data.</text>
</comment>
<feature type="transmembrane region" description="Helical" evidence="1">
    <location>
        <begin position="26"/>
        <end position="46"/>
    </location>
</feature>
<feature type="domain" description="Sigma factor regulator C-terminal" evidence="2">
    <location>
        <begin position="172"/>
        <end position="322"/>
    </location>
</feature>
<keyword evidence="1" id="KW-0812">Transmembrane</keyword>
<dbReference type="Pfam" id="PF13800">
    <property type="entry name" value="Sigma_reg_N"/>
    <property type="match status" value="1"/>
</dbReference>
<dbReference type="RefSeq" id="WP_183566689.1">
    <property type="nucleotide sequence ID" value="NZ_CBCSLB010000013.1"/>
</dbReference>
<protein>
    <recommendedName>
        <fullName evidence="6">Sigma factor regulator C-terminal domain-containing protein</fullName>
    </recommendedName>
</protein>
<evidence type="ECO:0008006" key="6">
    <source>
        <dbReference type="Google" id="ProtNLM"/>
    </source>
</evidence>
<gene>
    <name evidence="4" type="ORF">FHS16_004100</name>
</gene>
<dbReference type="InterPro" id="IPR025672">
    <property type="entry name" value="Sigma_reg_C_dom"/>
</dbReference>
<evidence type="ECO:0000256" key="1">
    <source>
        <dbReference type="SAM" id="Phobius"/>
    </source>
</evidence>
<evidence type="ECO:0000259" key="3">
    <source>
        <dbReference type="Pfam" id="PF13800"/>
    </source>
</evidence>
<dbReference type="AlphaFoldDB" id="A0A7W5CC06"/>
<dbReference type="EMBL" id="JACHXW010000013">
    <property type="protein sequence ID" value="MBB3154024.1"/>
    <property type="molecule type" value="Genomic_DNA"/>
</dbReference>
<proteinExistence type="predicted"/>
<organism evidence="4 5">
    <name type="scientific">Paenibacillus endophyticus</name>
    <dbReference type="NCBI Taxonomy" id="1294268"/>
    <lineage>
        <taxon>Bacteria</taxon>
        <taxon>Bacillati</taxon>
        <taxon>Bacillota</taxon>
        <taxon>Bacilli</taxon>
        <taxon>Bacillales</taxon>
        <taxon>Paenibacillaceae</taxon>
        <taxon>Paenibacillus</taxon>
    </lineage>
</organism>
<feature type="domain" description="Sigma factor regulator N-terminal" evidence="3">
    <location>
        <begin position="17"/>
        <end position="100"/>
    </location>
</feature>
<keyword evidence="5" id="KW-1185">Reference proteome</keyword>
<dbReference type="InterPro" id="IPR029101">
    <property type="entry name" value="Sigma_reg_N"/>
</dbReference>
<evidence type="ECO:0000313" key="4">
    <source>
        <dbReference type="EMBL" id="MBB3154024.1"/>
    </source>
</evidence>
<name>A0A7W5CC06_9BACL</name>
<dbReference type="Pfam" id="PF13791">
    <property type="entry name" value="Sigma_reg_C"/>
    <property type="match status" value="1"/>
</dbReference>
<sequence length="379" mass="43693">MNDKISSFDEEATLSGLIKKARRRTIWRNTGISLAVTLLILGGGWFTNLQLQYRSSDNTLRDIEMFKKISGPNLYRSGSKIKYGFLRGTLEYQTYKLVAGIPVIWDQETYEFSSWGSFSRPHYSDLSLLDPVMQEEGFHYYRPFNPYNGEREMMFYLPAVKYENYLNEIPQLNDMDERKLVELALSFDRNYTLEQIKAMLPSDVHPVWYWVDTYSDMKPYIAHKMPDESIVNPFPDPASRVYGFGVQHDYNDISEKDFLEAVESGLRTNGKYKQEYKRIYDYMRNNKEQPDTSDVRLLGVVVTGTADKLKSLQGQPYVRAAVLARLLTGTEQQTQTISLKFKLESQDCCCPIGIKKVSTFIPSFGNLQGLVVYSPLSPV</sequence>
<reference evidence="4 5" key="1">
    <citation type="submission" date="2020-08" db="EMBL/GenBank/DDBJ databases">
        <title>Genomic Encyclopedia of Type Strains, Phase III (KMG-III): the genomes of soil and plant-associated and newly described type strains.</title>
        <authorList>
            <person name="Whitman W."/>
        </authorList>
    </citation>
    <scope>NUCLEOTIDE SEQUENCE [LARGE SCALE GENOMIC DNA]</scope>
    <source>
        <strain evidence="4 5">CECT 8234</strain>
    </source>
</reference>
<accession>A0A7W5CC06</accession>
<keyword evidence="1" id="KW-1133">Transmembrane helix</keyword>
<dbReference type="Proteomes" id="UP000518605">
    <property type="component" value="Unassembled WGS sequence"/>
</dbReference>